<dbReference type="RefSeq" id="WP_276235164.1">
    <property type="nucleotide sequence ID" value="NZ_CP119802.1"/>
</dbReference>
<keyword evidence="3" id="KW-0378">Hydrolase</keyword>
<evidence type="ECO:0000259" key="2">
    <source>
        <dbReference type="Pfam" id="PF18859"/>
    </source>
</evidence>
<feature type="region of interest" description="Disordered" evidence="1">
    <location>
        <begin position="19"/>
        <end position="42"/>
    </location>
</feature>
<sequence length="293" mass="32357">MLDDLLGRTELKERIEELEEEVRHLERERDAESERRREAVAARQEAEEELNRLEDRIADLEGRVEEDEDGSVGPRRRERLAGGRRDEVLARLRSLETGPEGALTAVVPDGHDLPEAVREAFGDRAPAVASAAPCVAYADDAGLVSATLRPALLPDERVEWADGFAAPDEWYRPTGRFAFALVRSDTFALGVYEGADRESLTGFTTDVMDNHSKGGFSQGRFERLRDGQIRDHLKRCRAAVAEADADRLYVAGESTLLGEFDADATASVDATGDPDEAIDAAFRDFWSARLVAV</sequence>
<dbReference type="GeneID" id="79265829"/>
<keyword evidence="4" id="KW-1185">Reference proteome</keyword>
<gene>
    <name evidence="3" type="ORF">ACFQJ4_02420</name>
</gene>
<dbReference type="InterPro" id="IPR040783">
    <property type="entry name" value="VLRF1"/>
</dbReference>
<feature type="compositionally biased region" description="Basic and acidic residues" evidence="1">
    <location>
        <begin position="19"/>
        <end position="40"/>
    </location>
</feature>
<feature type="domain" description="Actinobacteria/chloroflexi VLRF1 release factor" evidence="2">
    <location>
        <begin position="176"/>
        <end position="290"/>
    </location>
</feature>
<evidence type="ECO:0000256" key="1">
    <source>
        <dbReference type="SAM" id="MobiDB-lite"/>
    </source>
</evidence>
<proteinExistence type="predicted"/>
<feature type="region of interest" description="Disordered" evidence="1">
    <location>
        <begin position="59"/>
        <end position="79"/>
    </location>
</feature>
<accession>A0ABD5ZL80</accession>
<evidence type="ECO:0000313" key="4">
    <source>
        <dbReference type="Proteomes" id="UP001596398"/>
    </source>
</evidence>
<name>A0ABD5ZL80_9EURY</name>
<reference evidence="3 4" key="1">
    <citation type="journal article" date="2019" name="Int. J. Syst. Evol. Microbiol.">
        <title>The Global Catalogue of Microorganisms (GCM) 10K type strain sequencing project: providing services to taxonomists for standard genome sequencing and annotation.</title>
        <authorList>
            <consortium name="The Broad Institute Genomics Platform"/>
            <consortium name="The Broad Institute Genome Sequencing Center for Infectious Disease"/>
            <person name="Wu L."/>
            <person name="Ma J."/>
        </authorList>
    </citation>
    <scope>NUCLEOTIDE SEQUENCE [LARGE SCALE GENOMIC DNA]</scope>
    <source>
        <strain evidence="3 4">DT85</strain>
    </source>
</reference>
<comment type="caution">
    <text evidence="3">The sequence shown here is derived from an EMBL/GenBank/DDBJ whole genome shotgun (WGS) entry which is preliminary data.</text>
</comment>
<dbReference type="Proteomes" id="UP001596398">
    <property type="component" value="Unassembled WGS sequence"/>
</dbReference>
<dbReference type="SUPFAM" id="SSF53137">
    <property type="entry name" value="Translational machinery components"/>
    <property type="match status" value="1"/>
</dbReference>
<evidence type="ECO:0000313" key="3">
    <source>
        <dbReference type="EMBL" id="MFC7234165.1"/>
    </source>
</evidence>
<dbReference type="InterPro" id="IPR042226">
    <property type="entry name" value="eFR1_2_sf"/>
</dbReference>
<dbReference type="AlphaFoldDB" id="A0ABD5ZL80"/>
<dbReference type="EMBL" id="JBHTAP010000001">
    <property type="protein sequence ID" value="MFC7234165.1"/>
    <property type="molecule type" value="Genomic_DNA"/>
</dbReference>
<dbReference type="GO" id="GO:0016787">
    <property type="term" value="F:hydrolase activity"/>
    <property type="evidence" value="ECO:0007669"/>
    <property type="project" value="UniProtKB-KW"/>
</dbReference>
<dbReference type="Pfam" id="PF18859">
    <property type="entry name" value="acVLRF1"/>
    <property type="match status" value="1"/>
</dbReference>
<dbReference type="Gene3D" id="3.30.420.60">
    <property type="entry name" value="eRF1 domain 2"/>
    <property type="match status" value="1"/>
</dbReference>
<organism evidence="3 4">
    <name type="scientific">Halosegnis marinus</name>
    <dbReference type="NCBI Taxonomy" id="3034023"/>
    <lineage>
        <taxon>Archaea</taxon>
        <taxon>Methanobacteriati</taxon>
        <taxon>Methanobacteriota</taxon>
        <taxon>Stenosarchaea group</taxon>
        <taxon>Halobacteria</taxon>
        <taxon>Halobacteriales</taxon>
        <taxon>Natronomonadaceae</taxon>
        <taxon>Halosegnis</taxon>
    </lineage>
</organism>
<protein>
    <submittedName>
        <fullName evidence="3">Vms1/Ankzf1 family peptidyl-tRNA hydrolase</fullName>
    </submittedName>
</protein>